<evidence type="ECO:0000256" key="1">
    <source>
        <dbReference type="SAM" id="MobiDB-lite"/>
    </source>
</evidence>
<sequence length="376" mass="41478">MSSTGTIYPSAKRHTVLVLPFTTYVFTNPTILLPVIFATLAHSSYDSLTVVFSSPPEPAQLYSLLKADAVTHWEAFQEFLGKVYATLAAAQWRSGRVLMNVEVHFDGEEGDWKEKLPPKNADSQTVILEGFSDLPINPEIKALLPGITSKIPHRAFPSLAPIIPSHDPGLPVIALGGTFDHLHAAHKLLLHLALFLTTRRLIVGIMSDSLLASKSNAKLVQPLSVRMDSVKRFLSRCGMGNVEMDVVEIHDPLGPTGWEKDIQGLVVSGETRSGGEMVNLTRQERGLGELQVFVVDVIASQTVDQQDQEDDLEVEKEDDDEGEITVRPRDRSESVMTLDLRSEVDEKRLKDLKLGSTAIRQWIADRGSHGDDSMTI</sequence>
<evidence type="ECO:0000313" key="3">
    <source>
        <dbReference type="EMBL" id="ORY33770.1"/>
    </source>
</evidence>
<dbReference type="GO" id="GO:0004140">
    <property type="term" value="F:dephospho-CoA kinase activity"/>
    <property type="evidence" value="ECO:0007669"/>
    <property type="project" value="TreeGrafter"/>
</dbReference>
<gene>
    <name evidence="3" type="ORF">BCR39DRAFT_519164</name>
</gene>
<dbReference type="InParanoid" id="A0A1Y2BGQ8"/>
<comment type="caution">
    <text evidence="3">The sequence shown here is derived from an EMBL/GenBank/DDBJ whole genome shotgun (WGS) entry which is preliminary data.</text>
</comment>
<dbReference type="PANTHER" id="PTHR10695:SF46">
    <property type="entry name" value="BIFUNCTIONAL COENZYME A SYNTHASE-RELATED"/>
    <property type="match status" value="1"/>
</dbReference>
<dbReference type="InterPro" id="IPR014729">
    <property type="entry name" value="Rossmann-like_a/b/a_fold"/>
</dbReference>
<evidence type="ECO:0000313" key="4">
    <source>
        <dbReference type="Proteomes" id="UP000193986"/>
    </source>
</evidence>
<feature type="compositionally biased region" description="Basic and acidic residues" evidence="1">
    <location>
        <begin position="324"/>
        <end position="333"/>
    </location>
</feature>
<dbReference type="AlphaFoldDB" id="A0A1Y2BGQ8"/>
<name>A0A1Y2BGQ8_9TREE</name>
<evidence type="ECO:0000259" key="2">
    <source>
        <dbReference type="Pfam" id="PF01467"/>
    </source>
</evidence>
<reference evidence="3 4" key="1">
    <citation type="submission" date="2016-07" db="EMBL/GenBank/DDBJ databases">
        <title>Pervasive Adenine N6-methylation of Active Genes in Fungi.</title>
        <authorList>
            <consortium name="DOE Joint Genome Institute"/>
            <person name="Mondo S.J."/>
            <person name="Dannebaum R.O."/>
            <person name="Kuo R.C."/>
            <person name="Labutti K."/>
            <person name="Haridas S."/>
            <person name="Kuo A."/>
            <person name="Salamov A."/>
            <person name="Ahrendt S.R."/>
            <person name="Lipzen A."/>
            <person name="Sullivan W."/>
            <person name="Andreopoulos W.B."/>
            <person name="Clum A."/>
            <person name="Lindquist E."/>
            <person name="Daum C."/>
            <person name="Ramamoorthy G.K."/>
            <person name="Gryganskyi A."/>
            <person name="Culley D."/>
            <person name="Magnuson J.K."/>
            <person name="James T.Y."/>
            <person name="O'Malley M.A."/>
            <person name="Stajich J.E."/>
            <person name="Spatafora J.W."/>
            <person name="Visel A."/>
            <person name="Grigoriev I.V."/>
        </authorList>
    </citation>
    <scope>NUCLEOTIDE SEQUENCE [LARGE SCALE GENOMIC DNA]</scope>
    <source>
        <strain evidence="3 4">68-887.2</strain>
    </source>
</reference>
<keyword evidence="4" id="KW-1185">Reference proteome</keyword>
<dbReference type="PANTHER" id="PTHR10695">
    <property type="entry name" value="DEPHOSPHO-COA KINASE-RELATED"/>
    <property type="match status" value="1"/>
</dbReference>
<dbReference type="OrthoDB" id="330671at2759"/>
<organism evidence="3 4">
    <name type="scientific">Naematelia encephala</name>
    <dbReference type="NCBI Taxonomy" id="71784"/>
    <lineage>
        <taxon>Eukaryota</taxon>
        <taxon>Fungi</taxon>
        <taxon>Dikarya</taxon>
        <taxon>Basidiomycota</taxon>
        <taxon>Agaricomycotina</taxon>
        <taxon>Tremellomycetes</taxon>
        <taxon>Tremellales</taxon>
        <taxon>Naemateliaceae</taxon>
        <taxon>Naematelia</taxon>
    </lineage>
</organism>
<proteinExistence type="predicted"/>
<dbReference type="InterPro" id="IPR004821">
    <property type="entry name" value="Cyt_trans-like"/>
</dbReference>
<feature type="domain" description="Cytidyltransferase-like" evidence="2">
    <location>
        <begin position="175"/>
        <end position="235"/>
    </location>
</feature>
<dbReference type="Proteomes" id="UP000193986">
    <property type="component" value="Unassembled WGS sequence"/>
</dbReference>
<accession>A0A1Y2BGQ8</accession>
<dbReference type="EMBL" id="MCFC01000005">
    <property type="protein sequence ID" value="ORY33770.1"/>
    <property type="molecule type" value="Genomic_DNA"/>
</dbReference>
<feature type="region of interest" description="Disordered" evidence="1">
    <location>
        <begin position="304"/>
        <end position="338"/>
    </location>
</feature>
<dbReference type="Pfam" id="PF01467">
    <property type="entry name" value="CTP_transf_like"/>
    <property type="match status" value="1"/>
</dbReference>
<protein>
    <recommendedName>
        <fullName evidence="2">Cytidyltransferase-like domain-containing protein</fullName>
    </recommendedName>
</protein>
<dbReference type="Gene3D" id="3.40.50.620">
    <property type="entry name" value="HUPs"/>
    <property type="match status" value="1"/>
</dbReference>
<dbReference type="STRING" id="71784.A0A1Y2BGQ8"/>
<dbReference type="SUPFAM" id="SSF52374">
    <property type="entry name" value="Nucleotidylyl transferase"/>
    <property type="match status" value="1"/>
</dbReference>
<dbReference type="GO" id="GO:0015937">
    <property type="term" value="P:coenzyme A biosynthetic process"/>
    <property type="evidence" value="ECO:0007669"/>
    <property type="project" value="TreeGrafter"/>
</dbReference>
<feature type="compositionally biased region" description="Acidic residues" evidence="1">
    <location>
        <begin position="306"/>
        <end position="323"/>
    </location>
</feature>